<dbReference type="EMBL" id="CATKSN020000433">
    <property type="protein sequence ID" value="CAI9149578.1"/>
    <property type="molecule type" value="Genomic_DNA"/>
</dbReference>
<dbReference type="Proteomes" id="UP001176941">
    <property type="component" value="Unassembled WGS sequence"/>
</dbReference>
<protein>
    <submittedName>
        <fullName evidence="2">Uncharacterized protein</fullName>
    </submittedName>
</protein>
<evidence type="ECO:0000313" key="3">
    <source>
        <dbReference type="Proteomes" id="UP001176941"/>
    </source>
</evidence>
<evidence type="ECO:0000256" key="1">
    <source>
        <dbReference type="SAM" id="MobiDB-lite"/>
    </source>
</evidence>
<feature type="compositionally biased region" description="Polar residues" evidence="1">
    <location>
        <begin position="110"/>
        <end position="129"/>
    </location>
</feature>
<evidence type="ECO:0000313" key="2">
    <source>
        <dbReference type="EMBL" id="CAI9149578.1"/>
    </source>
</evidence>
<feature type="compositionally biased region" description="Basic and acidic residues" evidence="1">
    <location>
        <begin position="131"/>
        <end position="142"/>
    </location>
</feature>
<accession>A0ABN8XL53</accession>
<proteinExistence type="predicted"/>
<comment type="caution">
    <text evidence="2">The sequence shown here is derived from an EMBL/GenBank/DDBJ whole genome shotgun (WGS) entry which is preliminary data.</text>
</comment>
<reference evidence="2" key="1">
    <citation type="submission" date="2023-04" db="EMBL/GenBank/DDBJ databases">
        <authorList>
            <consortium name="ELIXIR-Norway"/>
        </authorList>
    </citation>
    <scope>NUCLEOTIDE SEQUENCE [LARGE SCALE GENOMIC DNA]</scope>
</reference>
<organism evidence="2 3">
    <name type="scientific">Rangifer tarandus platyrhynchus</name>
    <name type="common">Svalbard reindeer</name>
    <dbReference type="NCBI Taxonomy" id="3082113"/>
    <lineage>
        <taxon>Eukaryota</taxon>
        <taxon>Metazoa</taxon>
        <taxon>Chordata</taxon>
        <taxon>Craniata</taxon>
        <taxon>Vertebrata</taxon>
        <taxon>Euteleostomi</taxon>
        <taxon>Mammalia</taxon>
        <taxon>Eutheria</taxon>
        <taxon>Laurasiatheria</taxon>
        <taxon>Artiodactyla</taxon>
        <taxon>Ruminantia</taxon>
        <taxon>Pecora</taxon>
        <taxon>Cervidae</taxon>
        <taxon>Odocoileinae</taxon>
        <taxon>Rangifer</taxon>
    </lineage>
</organism>
<gene>
    <name evidence="2" type="ORF">MRATA1EN1_LOCUS31196</name>
</gene>
<name>A0ABN8XL53_RANTA</name>
<sequence>MCSSYAALTQIIVSGRLAPLRDSEDDLVTQYCRTPQYGLCGGLACVIEDKENYRQDTVPSGQTMLQLQSSKMSAARHTKYGSKAASCRVQGSIARDSHLNLDRRTRHANAPSTSLQLARTMESPSTPVSATEKRKPAAHADK</sequence>
<keyword evidence="3" id="KW-1185">Reference proteome</keyword>
<feature type="region of interest" description="Disordered" evidence="1">
    <location>
        <begin position="97"/>
        <end position="142"/>
    </location>
</feature>